<dbReference type="EMBL" id="JAWXYG010000015">
    <property type="protein sequence ID" value="KAK4253749.1"/>
    <property type="molecule type" value="Genomic_DNA"/>
</dbReference>
<dbReference type="Proteomes" id="UP001293593">
    <property type="component" value="Unassembled WGS sequence"/>
</dbReference>
<dbReference type="AlphaFoldDB" id="A0AAE1M6L7"/>
<dbReference type="InterPro" id="IPR052343">
    <property type="entry name" value="Retrotransposon-Effector_Assoc"/>
</dbReference>
<organism evidence="1 2">
    <name type="scientific">Acacia crassicarpa</name>
    <name type="common">northern wattle</name>
    <dbReference type="NCBI Taxonomy" id="499986"/>
    <lineage>
        <taxon>Eukaryota</taxon>
        <taxon>Viridiplantae</taxon>
        <taxon>Streptophyta</taxon>
        <taxon>Embryophyta</taxon>
        <taxon>Tracheophyta</taxon>
        <taxon>Spermatophyta</taxon>
        <taxon>Magnoliopsida</taxon>
        <taxon>eudicotyledons</taxon>
        <taxon>Gunneridae</taxon>
        <taxon>Pentapetalae</taxon>
        <taxon>rosids</taxon>
        <taxon>fabids</taxon>
        <taxon>Fabales</taxon>
        <taxon>Fabaceae</taxon>
        <taxon>Caesalpinioideae</taxon>
        <taxon>mimosoid clade</taxon>
        <taxon>Acacieae</taxon>
        <taxon>Acacia</taxon>
    </lineage>
</organism>
<name>A0AAE1M6L7_9FABA</name>
<comment type="caution">
    <text evidence="1">The sequence shown here is derived from an EMBL/GenBank/DDBJ whole genome shotgun (WGS) entry which is preliminary data.</text>
</comment>
<dbReference type="PANTHER" id="PTHR46890:SF48">
    <property type="entry name" value="RNA-DIRECTED DNA POLYMERASE"/>
    <property type="match status" value="1"/>
</dbReference>
<dbReference type="PANTHER" id="PTHR46890">
    <property type="entry name" value="NON-LTR RETROLELEMENT REVERSE TRANSCRIPTASE-LIKE PROTEIN-RELATED"/>
    <property type="match status" value="1"/>
</dbReference>
<protein>
    <recommendedName>
        <fullName evidence="3">Reverse transcriptase domain-containing protein</fullName>
    </recommendedName>
</protein>
<evidence type="ECO:0000313" key="2">
    <source>
        <dbReference type="Proteomes" id="UP001293593"/>
    </source>
</evidence>
<reference evidence="1" key="1">
    <citation type="submission" date="2023-10" db="EMBL/GenBank/DDBJ databases">
        <title>Chromosome-level genome of the transformable northern wattle, Acacia crassicarpa.</title>
        <authorList>
            <person name="Massaro I."/>
            <person name="Sinha N.R."/>
            <person name="Poethig S."/>
            <person name="Leichty A.R."/>
        </authorList>
    </citation>
    <scope>NUCLEOTIDE SEQUENCE</scope>
    <source>
        <strain evidence="1">Acra3RX</strain>
        <tissue evidence="1">Leaf</tissue>
    </source>
</reference>
<evidence type="ECO:0008006" key="3">
    <source>
        <dbReference type="Google" id="ProtNLM"/>
    </source>
</evidence>
<keyword evidence="2" id="KW-1185">Reference proteome</keyword>
<evidence type="ECO:0000313" key="1">
    <source>
        <dbReference type="EMBL" id="KAK4253749.1"/>
    </source>
</evidence>
<sequence>MLKDGNGTWIDDENELKKMVVEFFQKLYQSVDGEGCWYETTSTFLVLEQDTLKSLGRAPLSDEIKQSLFSMGPYKAPGFDGFPPLFFQSKWSVVGEDLCNFVKSVFTGRHDLKDHNRTLISLIPKIDRPESVGHLRPISLCSVHYKVLTKVIAGRLRHLMDSLVSPNQSSFIKG</sequence>
<accession>A0AAE1M6L7</accession>
<gene>
    <name evidence="1" type="ORF">QN277_010385</name>
</gene>
<proteinExistence type="predicted"/>